<dbReference type="CDD" id="cd04301">
    <property type="entry name" value="NAT_SF"/>
    <property type="match status" value="1"/>
</dbReference>
<dbReference type="InterPro" id="IPR000182">
    <property type="entry name" value="GNAT_dom"/>
</dbReference>
<dbReference type="SUPFAM" id="SSF46785">
    <property type="entry name" value="Winged helix' DNA-binding domain"/>
    <property type="match status" value="1"/>
</dbReference>
<accession>A0A1W2DEF0</accession>
<keyword evidence="1" id="KW-0808">Transferase</keyword>
<feature type="domain" description="N-acetyltransferase" evidence="3">
    <location>
        <begin position="152"/>
        <end position="302"/>
    </location>
</feature>
<keyword evidence="4" id="KW-0238">DNA-binding</keyword>
<dbReference type="GO" id="GO:0008080">
    <property type="term" value="F:N-acetyltransferase activity"/>
    <property type="evidence" value="ECO:0007669"/>
    <property type="project" value="InterPro"/>
</dbReference>
<feature type="domain" description="HTH marR-type" evidence="2">
    <location>
        <begin position="1"/>
        <end position="141"/>
    </location>
</feature>
<dbReference type="InterPro" id="IPR036388">
    <property type="entry name" value="WH-like_DNA-bd_sf"/>
</dbReference>
<dbReference type="GO" id="GO:0003700">
    <property type="term" value="F:DNA-binding transcription factor activity"/>
    <property type="evidence" value="ECO:0007669"/>
    <property type="project" value="InterPro"/>
</dbReference>
<evidence type="ECO:0000313" key="5">
    <source>
        <dbReference type="Proteomes" id="UP000192674"/>
    </source>
</evidence>
<gene>
    <name evidence="4" type="ORF">SAMN05661093_03158</name>
</gene>
<dbReference type="Gene3D" id="3.40.630.30">
    <property type="match status" value="1"/>
</dbReference>
<evidence type="ECO:0000256" key="1">
    <source>
        <dbReference type="ARBA" id="ARBA00022679"/>
    </source>
</evidence>
<dbReference type="AlphaFoldDB" id="A0A1W2DEF0"/>
<dbReference type="Proteomes" id="UP000192674">
    <property type="component" value="Unassembled WGS sequence"/>
</dbReference>
<dbReference type="PROSITE" id="PS50995">
    <property type="entry name" value="HTH_MARR_2"/>
    <property type="match status" value="1"/>
</dbReference>
<dbReference type="SMART" id="SM00347">
    <property type="entry name" value="HTH_MARR"/>
    <property type="match status" value="1"/>
</dbReference>
<protein>
    <submittedName>
        <fullName evidence="4">DNA-binding transcriptional regulator, MarR family</fullName>
    </submittedName>
</protein>
<evidence type="ECO:0000313" key="4">
    <source>
        <dbReference type="EMBL" id="SMC95426.1"/>
    </source>
</evidence>
<dbReference type="Pfam" id="PF00583">
    <property type="entry name" value="Acetyltransf_1"/>
    <property type="match status" value="1"/>
</dbReference>
<dbReference type="InterPro" id="IPR050769">
    <property type="entry name" value="NAT_camello-type"/>
</dbReference>
<organism evidence="4 5">
    <name type="scientific">Kibdelosporangium aridum</name>
    <dbReference type="NCBI Taxonomy" id="2030"/>
    <lineage>
        <taxon>Bacteria</taxon>
        <taxon>Bacillati</taxon>
        <taxon>Actinomycetota</taxon>
        <taxon>Actinomycetes</taxon>
        <taxon>Pseudonocardiales</taxon>
        <taxon>Pseudonocardiaceae</taxon>
        <taxon>Kibdelosporangium</taxon>
    </lineage>
</organism>
<dbReference type="PANTHER" id="PTHR13947">
    <property type="entry name" value="GNAT FAMILY N-ACETYLTRANSFERASE"/>
    <property type="match status" value="1"/>
</dbReference>
<dbReference type="InterPro" id="IPR000835">
    <property type="entry name" value="HTH_MarR-typ"/>
</dbReference>
<dbReference type="PANTHER" id="PTHR13947:SF37">
    <property type="entry name" value="LD18367P"/>
    <property type="match status" value="1"/>
</dbReference>
<dbReference type="InterPro" id="IPR036390">
    <property type="entry name" value="WH_DNA-bd_sf"/>
</dbReference>
<name>A0A1W2DEF0_KIBAR</name>
<dbReference type="InterPro" id="IPR016181">
    <property type="entry name" value="Acyl_CoA_acyltransferase"/>
</dbReference>
<dbReference type="GO" id="GO:0003677">
    <property type="term" value="F:DNA binding"/>
    <property type="evidence" value="ECO:0007669"/>
    <property type="project" value="UniProtKB-KW"/>
</dbReference>
<reference evidence="4 5" key="1">
    <citation type="submission" date="2017-04" db="EMBL/GenBank/DDBJ databases">
        <authorList>
            <person name="Afonso C.L."/>
            <person name="Miller P.J."/>
            <person name="Scott M.A."/>
            <person name="Spackman E."/>
            <person name="Goraichik I."/>
            <person name="Dimitrov K.M."/>
            <person name="Suarez D.L."/>
            <person name="Swayne D.E."/>
        </authorList>
    </citation>
    <scope>NUCLEOTIDE SEQUENCE [LARGE SCALE GENOMIC DNA]</scope>
    <source>
        <strain evidence="4 5">DSM 43828</strain>
    </source>
</reference>
<evidence type="ECO:0000259" key="2">
    <source>
        <dbReference type="PROSITE" id="PS50995"/>
    </source>
</evidence>
<evidence type="ECO:0000259" key="3">
    <source>
        <dbReference type="PROSITE" id="PS51186"/>
    </source>
</evidence>
<dbReference type="Gene3D" id="1.10.10.10">
    <property type="entry name" value="Winged helix-like DNA-binding domain superfamily/Winged helix DNA-binding domain"/>
    <property type="match status" value="1"/>
</dbReference>
<sequence length="311" mass="34932">MVNLVSDARIQSVRQFNRFYTQVLGVLAEGLMDTPYSLTESRVLFELSQRDNTEVTALRRDLGLDAGYLSRLLARFESDGLVSRGKSASDARRQVAGLTESGRTTMKMLNERSDTQVRELLAPLGEEDQRKLVAAMDTIRQRLGRSRQDNTIVLRPPGPGDLGWVVERNGALYAQEYQWGSAYEALVARIIADYAENHDPAQEAGWIAEINGERVGSVFCTRKDNTTAKLRLLLVEPSARGMGVGGRLVDECLRFATSIGYRTIELWTVNVLTAARRIYQQRGFTMVASEHHDAFAPGQRAETWRKDLYDQ</sequence>
<dbReference type="EMBL" id="FWXV01000002">
    <property type="protein sequence ID" value="SMC95426.1"/>
    <property type="molecule type" value="Genomic_DNA"/>
</dbReference>
<dbReference type="SUPFAM" id="SSF55729">
    <property type="entry name" value="Acyl-CoA N-acyltransferases (Nat)"/>
    <property type="match status" value="1"/>
</dbReference>
<dbReference type="PROSITE" id="PS51186">
    <property type="entry name" value="GNAT"/>
    <property type="match status" value="1"/>
</dbReference>
<dbReference type="Pfam" id="PF01047">
    <property type="entry name" value="MarR"/>
    <property type="match status" value="1"/>
</dbReference>
<proteinExistence type="predicted"/>
<keyword evidence="5" id="KW-1185">Reference proteome</keyword>